<reference evidence="2" key="1">
    <citation type="journal article" date="2019" name="Int. J. Syst. Evol. Microbiol.">
        <title>The Global Catalogue of Microorganisms (GCM) 10K type strain sequencing project: providing services to taxonomists for standard genome sequencing and annotation.</title>
        <authorList>
            <consortium name="The Broad Institute Genomics Platform"/>
            <consortium name="The Broad Institute Genome Sequencing Center for Infectious Disease"/>
            <person name="Wu L."/>
            <person name="Ma J."/>
        </authorList>
    </citation>
    <scope>NUCLEOTIDE SEQUENCE [LARGE SCALE GENOMIC DNA]</scope>
    <source>
        <strain evidence="2">JCM 16904</strain>
    </source>
</reference>
<accession>A0ABP7BAA8</accession>
<organism evidence="1 2">
    <name type="scientific">Nonomuraea antimicrobica</name>
    <dbReference type="NCBI Taxonomy" id="561173"/>
    <lineage>
        <taxon>Bacteria</taxon>
        <taxon>Bacillati</taxon>
        <taxon>Actinomycetota</taxon>
        <taxon>Actinomycetes</taxon>
        <taxon>Streptosporangiales</taxon>
        <taxon>Streptosporangiaceae</taxon>
        <taxon>Nonomuraea</taxon>
    </lineage>
</organism>
<evidence type="ECO:0000313" key="2">
    <source>
        <dbReference type="Proteomes" id="UP001500902"/>
    </source>
</evidence>
<sequence>MPSCWIMAHMGKLRPEERWLLACIRAALPGMNVRQYDDGSKPGMHDLNLFSQDGALWGAVEVSAAADGDCIELWKLVNGQGRRIYSSLLGGWFLILRPSTRVKPLLQALPALLTDWEQRGVREFSRWDNSDPTFARAFKLGIVGANQSGTEFPGSVYFTIDLPRDKAGGFVADTGDALAHWVSDWLREAGQADVLRKLAKSAAPRRHAFVLFPSFTTAPFKVADLLMRDSAPLPTVAPNLPAEVTDVWAMSTWDSGDGFRWSADDGWVRFTKVQEIDQEIVSDD</sequence>
<name>A0ABP7BAA8_9ACTN</name>
<gene>
    <name evidence="1" type="ORF">GCM10022224_016040</name>
</gene>
<protein>
    <submittedName>
        <fullName evidence="1">Uncharacterized protein</fullName>
    </submittedName>
</protein>
<keyword evidence="2" id="KW-1185">Reference proteome</keyword>
<comment type="caution">
    <text evidence="1">The sequence shown here is derived from an EMBL/GenBank/DDBJ whole genome shotgun (WGS) entry which is preliminary data.</text>
</comment>
<dbReference type="EMBL" id="BAAAZP010000023">
    <property type="protein sequence ID" value="GAA3653801.1"/>
    <property type="molecule type" value="Genomic_DNA"/>
</dbReference>
<proteinExistence type="predicted"/>
<dbReference type="Proteomes" id="UP001500902">
    <property type="component" value="Unassembled WGS sequence"/>
</dbReference>
<evidence type="ECO:0000313" key="1">
    <source>
        <dbReference type="EMBL" id="GAA3653801.1"/>
    </source>
</evidence>